<dbReference type="EMBL" id="PGTM01000332">
    <property type="protein sequence ID" value="PJF34590.1"/>
    <property type="molecule type" value="Genomic_DNA"/>
</dbReference>
<accession>A0A2M8PAM2</accession>
<dbReference type="Proteomes" id="UP000229681">
    <property type="component" value="Unassembled WGS sequence"/>
</dbReference>
<dbReference type="PROSITE" id="PS50005">
    <property type="entry name" value="TPR"/>
    <property type="match status" value="1"/>
</dbReference>
<dbReference type="SUPFAM" id="SSF48452">
    <property type="entry name" value="TPR-like"/>
    <property type="match status" value="1"/>
</dbReference>
<organism evidence="2 3">
    <name type="scientific">Candidatus Thermofonsia Clade 1 bacterium</name>
    <dbReference type="NCBI Taxonomy" id="2364210"/>
    <lineage>
        <taxon>Bacteria</taxon>
        <taxon>Bacillati</taxon>
        <taxon>Chloroflexota</taxon>
        <taxon>Candidatus Thermofontia</taxon>
        <taxon>Candidatus Thermofonsia Clade 1</taxon>
    </lineage>
</organism>
<dbReference type="AlphaFoldDB" id="A0A2M8PAM2"/>
<protein>
    <submittedName>
        <fullName evidence="2">Uncharacterized protein</fullName>
    </submittedName>
</protein>
<dbReference type="Gene3D" id="1.25.40.10">
    <property type="entry name" value="Tetratricopeptide repeat domain"/>
    <property type="match status" value="1"/>
</dbReference>
<gene>
    <name evidence="2" type="ORF">CUN49_14915</name>
</gene>
<evidence type="ECO:0000313" key="2">
    <source>
        <dbReference type="EMBL" id="PJF34590.1"/>
    </source>
</evidence>
<dbReference type="InterPro" id="IPR011990">
    <property type="entry name" value="TPR-like_helical_dom_sf"/>
</dbReference>
<feature type="repeat" description="TPR" evidence="1">
    <location>
        <begin position="144"/>
        <end position="177"/>
    </location>
</feature>
<proteinExistence type="predicted"/>
<feature type="non-terminal residue" evidence="2">
    <location>
        <position position="197"/>
    </location>
</feature>
<name>A0A2M8PAM2_9CHLR</name>
<dbReference type="InterPro" id="IPR019734">
    <property type="entry name" value="TPR_rpt"/>
</dbReference>
<comment type="caution">
    <text evidence="2">The sequence shown here is derived from an EMBL/GenBank/DDBJ whole genome shotgun (WGS) entry which is preliminary data.</text>
</comment>
<keyword evidence="1" id="KW-0802">TPR repeat</keyword>
<reference evidence="2 3" key="1">
    <citation type="submission" date="2017-11" db="EMBL/GenBank/DDBJ databases">
        <title>Evolution of Phototrophy in the Chloroflexi Phylum Driven by Horizontal Gene Transfer.</title>
        <authorList>
            <person name="Ward L.M."/>
            <person name="Hemp J."/>
            <person name="Shih P.M."/>
            <person name="Mcglynn S.E."/>
            <person name="Fischer W."/>
        </authorList>
    </citation>
    <scope>NUCLEOTIDE SEQUENCE [LARGE SCALE GENOMIC DNA]</scope>
    <source>
        <strain evidence="2">JP3_13</strain>
    </source>
</reference>
<evidence type="ECO:0000256" key="1">
    <source>
        <dbReference type="PROSITE-ProRule" id="PRU00339"/>
    </source>
</evidence>
<evidence type="ECO:0000313" key="3">
    <source>
        <dbReference type="Proteomes" id="UP000229681"/>
    </source>
</evidence>
<sequence length="197" mass="22150">MHEDFPPERQAQQTMHSQLAQAFAAQRDALNLSLRAGLHDARWQALHLEWLYHGLCAQGTQALHMAADCTLDVLDVGSPDAFDQPFAETIRRAGETLGDPELVAFGTLCRAFFEATHQRHFEAIAPLLNKLVELSRALPAERQATAHRVRGLHFLRLERYPEALADFELAILLNPQRADLYFQRGRVQHALGNLQAA</sequence>